<dbReference type="Gene3D" id="2.40.50.140">
    <property type="entry name" value="Nucleic acid-binding proteins"/>
    <property type="match status" value="1"/>
</dbReference>
<dbReference type="Pfam" id="PF11967">
    <property type="entry name" value="RecO_N"/>
    <property type="match status" value="1"/>
</dbReference>
<dbReference type="SUPFAM" id="SSF57863">
    <property type="entry name" value="ArfGap/RecO-like zinc finger"/>
    <property type="match status" value="1"/>
</dbReference>
<evidence type="ECO:0000259" key="5">
    <source>
        <dbReference type="Pfam" id="PF11967"/>
    </source>
</evidence>
<dbReference type="InterPro" id="IPR037278">
    <property type="entry name" value="ARFGAP/RecO"/>
</dbReference>
<dbReference type="STRING" id="1503925.TH53_10640"/>
<organism evidence="6 7">
    <name type="scientific">Pedobacter lusitanus</name>
    <dbReference type="NCBI Taxonomy" id="1503925"/>
    <lineage>
        <taxon>Bacteria</taxon>
        <taxon>Pseudomonadati</taxon>
        <taxon>Bacteroidota</taxon>
        <taxon>Sphingobacteriia</taxon>
        <taxon>Sphingobacteriales</taxon>
        <taxon>Sphingobacteriaceae</taxon>
        <taxon>Pedobacter</taxon>
    </lineage>
</organism>
<keyword evidence="3 4" id="KW-0234">DNA repair</keyword>
<sequence>MLHKTRGIVLKTTLYSENSVVVQIFTAKFGIQSYMINGVKKPKAKIRMNMLQALHLVDMVVYHKANTSIQRIAELRPSPVFRTIPYDIIKSTIIIFLNEVLYKSIRQQNADENIFDYIFNAVCWFDETDQVSANFHLAFLLKLSRFLGFAPSTQTKSDQSYFDLQEGEFKSLTPVHPYFMEKSIAELFISLFITPFEKLNEIKIDNTTRRLILDKILIYYTLHTASFGEIKSHQVLEEILS</sequence>
<protein>
    <recommendedName>
        <fullName evidence="4">DNA repair protein RecO</fullName>
    </recommendedName>
    <alternativeName>
        <fullName evidence="4">Recombination protein O</fullName>
    </alternativeName>
</protein>
<keyword evidence="7" id="KW-1185">Reference proteome</keyword>
<name>A0A0D0GM08_9SPHI</name>
<evidence type="ECO:0000313" key="6">
    <source>
        <dbReference type="EMBL" id="KIO77220.1"/>
    </source>
</evidence>
<dbReference type="EMBL" id="JXRA01000042">
    <property type="protein sequence ID" value="KIO77220.1"/>
    <property type="molecule type" value="Genomic_DNA"/>
</dbReference>
<comment type="similarity">
    <text evidence="4">Belongs to the RecO family.</text>
</comment>
<dbReference type="NCBIfam" id="TIGR00613">
    <property type="entry name" value="reco"/>
    <property type="match status" value="1"/>
</dbReference>
<dbReference type="RefSeq" id="WP_041881625.1">
    <property type="nucleotide sequence ID" value="NZ_CP157278.1"/>
</dbReference>
<evidence type="ECO:0000256" key="3">
    <source>
        <dbReference type="ARBA" id="ARBA00023204"/>
    </source>
</evidence>
<dbReference type="GO" id="GO:0006310">
    <property type="term" value="P:DNA recombination"/>
    <property type="evidence" value="ECO:0007669"/>
    <property type="project" value="UniProtKB-UniRule"/>
</dbReference>
<dbReference type="AlphaFoldDB" id="A0A0D0GM08"/>
<gene>
    <name evidence="4" type="primary">recO</name>
    <name evidence="6" type="ORF">TH53_10640</name>
</gene>
<keyword evidence="1 4" id="KW-0227">DNA damage</keyword>
<evidence type="ECO:0000256" key="1">
    <source>
        <dbReference type="ARBA" id="ARBA00022763"/>
    </source>
</evidence>
<feature type="domain" description="DNA replication/recombination mediator RecO N-terminal" evidence="5">
    <location>
        <begin position="1"/>
        <end position="76"/>
    </location>
</feature>
<dbReference type="GO" id="GO:0006302">
    <property type="term" value="P:double-strand break repair"/>
    <property type="evidence" value="ECO:0007669"/>
    <property type="project" value="TreeGrafter"/>
</dbReference>
<dbReference type="InterPro" id="IPR003717">
    <property type="entry name" value="RecO"/>
</dbReference>
<dbReference type="GO" id="GO:0043590">
    <property type="term" value="C:bacterial nucleoid"/>
    <property type="evidence" value="ECO:0007669"/>
    <property type="project" value="TreeGrafter"/>
</dbReference>
<dbReference type="InterPro" id="IPR022572">
    <property type="entry name" value="DNA_rep/recomb_RecO_N"/>
</dbReference>
<accession>A0A0D0GM08</accession>
<evidence type="ECO:0000256" key="2">
    <source>
        <dbReference type="ARBA" id="ARBA00023172"/>
    </source>
</evidence>
<dbReference type="PANTHER" id="PTHR33991">
    <property type="entry name" value="DNA REPAIR PROTEIN RECO"/>
    <property type="match status" value="1"/>
</dbReference>
<dbReference type="PANTHER" id="PTHR33991:SF1">
    <property type="entry name" value="DNA REPAIR PROTEIN RECO"/>
    <property type="match status" value="1"/>
</dbReference>
<dbReference type="InterPro" id="IPR012340">
    <property type="entry name" value="NA-bd_OB-fold"/>
</dbReference>
<comment type="caution">
    <text evidence="6">The sequence shown here is derived from an EMBL/GenBank/DDBJ whole genome shotgun (WGS) entry which is preliminary data.</text>
</comment>
<dbReference type="SUPFAM" id="SSF50249">
    <property type="entry name" value="Nucleic acid-binding proteins"/>
    <property type="match status" value="1"/>
</dbReference>
<dbReference type="Proteomes" id="UP000032049">
    <property type="component" value="Unassembled WGS sequence"/>
</dbReference>
<proteinExistence type="inferred from homology"/>
<reference evidence="6 7" key="1">
    <citation type="submission" date="2015-01" db="EMBL/GenBank/DDBJ databases">
        <title>Draft genome sequence of Pedobacter sp. NL19 isolated from sludge of an effluent treatment pond in an abandoned uranium mine.</title>
        <authorList>
            <person name="Santos T."/>
            <person name="Caetano T."/>
            <person name="Covas C."/>
            <person name="Cruz A."/>
            <person name="Mendo S."/>
        </authorList>
    </citation>
    <scope>NUCLEOTIDE SEQUENCE [LARGE SCALE GENOMIC DNA]</scope>
    <source>
        <strain evidence="6 7">NL19</strain>
    </source>
</reference>
<evidence type="ECO:0000313" key="7">
    <source>
        <dbReference type="Proteomes" id="UP000032049"/>
    </source>
</evidence>
<evidence type="ECO:0000256" key="4">
    <source>
        <dbReference type="HAMAP-Rule" id="MF_00201"/>
    </source>
</evidence>
<dbReference type="Pfam" id="PF02565">
    <property type="entry name" value="RecO_C"/>
    <property type="match status" value="1"/>
</dbReference>
<dbReference type="HAMAP" id="MF_00201">
    <property type="entry name" value="RecO"/>
    <property type="match status" value="1"/>
</dbReference>
<dbReference type="OrthoDB" id="9789152at2"/>
<comment type="function">
    <text evidence="4">Involved in DNA repair and RecF pathway recombination.</text>
</comment>
<keyword evidence="2 4" id="KW-0233">DNA recombination</keyword>